<evidence type="ECO:0000313" key="1">
    <source>
        <dbReference type="EMBL" id="CAB4903432.1"/>
    </source>
</evidence>
<organism evidence="1">
    <name type="scientific">freshwater metagenome</name>
    <dbReference type="NCBI Taxonomy" id="449393"/>
    <lineage>
        <taxon>unclassified sequences</taxon>
        <taxon>metagenomes</taxon>
        <taxon>ecological metagenomes</taxon>
    </lineage>
</organism>
<accession>A0A6J7G520</accession>
<dbReference type="AlphaFoldDB" id="A0A6J7G520"/>
<name>A0A6J7G520_9ZZZZ</name>
<proteinExistence type="predicted"/>
<gene>
    <name evidence="1" type="ORF">UFOPK3609_00404</name>
</gene>
<protein>
    <submittedName>
        <fullName evidence="1">Unannotated protein</fullName>
    </submittedName>
</protein>
<reference evidence="1" key="1">
    <citation type="submission" date="2020-05" db="EMBL/GenBank/DDBJ databases">
        <authorList>
            <person name="Chiriac C."/>
            <person name="Salcher M."/>
            <person name="Ghai R."/>
            <person name="Kavagutti S V."/>
        </authorList>
    </citation>
    <scope>NUCLEOTIDE SEQUENCE</scope>
</reference>
<dbReference type="EMBL" id="CAFBMQ010000037">
    <property type="protein sequence ID" value="CAB4903432.1"/>
    <property type="molecule type" value="Genomic_DNA"/>
</dbReference>
<sequence length="56" mass="6514">MVEDFQVGDTVQITRAVGGGQVGTVVWWYADREQWLVRIGTAQDYYRPDEITHFRP</sequence>